<protein>
    <submittedName>
        <fullName evidence="1">Uncharacterized protein</fullName>
    </submittedName>
</protein>
<dbReference type="AlphaFoldDB" id="A0AAW1X177"/>
<accession>A0AAW1X177</accession>
<dbReference type="PANTHER" id="PTHR11017">
    <property type="entry name" value="LEUCINE-RICH REPEAT-CONTAINING PROTEIN"/>
    <property type="match status" value="1"/>
</dbReference>
<name>A0AAW1X177_RUBAR</name>
<dbReference type="InterPro" id="IPR044974">
    <property type="entry name" value="Disease_R_plants"/>
</dbReference>
<dbReference type="GO" id="GO:0006952">
    <property type="term" value="P:defense response"/>
    <property type="evidence" value="ECO:0007669"/>
    <property type="project" value="InterPro"/>
</dbReference>
<reference evidence="1 2" key="1">
    <citation type="journal article" date="2023" name="G3 (Bethesda)">
        <title>A chromosome-length genome assembly and annotation of blackberry (Rubus argutus, cv. 'Hillquist').</title>
        <authorList>
            <person name="Bruna T."/>
            <person name="Aryal R."/>
            <person name="Dudchenko O."/>
            <person name="Sargent D.J."/>
            <person name="Mead D."/>
            <person name="Buti M."/>
            <person name="Cavallini A."/>
            <person name="Hytonen T."/>
            <person name="Andres J."/>
            <person name="Pham M."/>
            <person name="Weisz D."/>
            <person name="Mascagni F."/>
            <person name="Usai G."/>
            <person name="Natali L."/>
            <person name="Bassil N."/>
            <person name="Fernandez G.E."/>
            <person name="Lomsadze A."/>
            <person name="Armour M."/>
            <person name="Olukolu B."/>
            <person name="Poorten T."/>
            <person name="Britton C."/>
            <person name="Davik J."/>
            <person name="Ashrafi H."/>
            <person name="Aiden E.L."/>
            <person name="Borodovsky M."/>
            <person name="Worthington M."/>
        </authorList>
    </citation>
    <scope>NUCLEOTIDE SEQUENCE [LARGE SCALE GENOMIC DNA]</scope>
    <source>
        <strain evidence="1">PI 553951</strain>
    </source>
</reference>
<keyword evidence="2" id="KW-1185">Reference proteome</keyword>
<evidence type="ECO:0000313" key="2">
    <source>
        <dbReference type="Proteomes" id="UP001457282"/>
    </source>
</evidence>
<dbReference type="PANTHER" id="PTHR11017:SF271">
    <property type="entry name" value="DISEASE RESISTANCE PROTEIN (TIR-NBS-LRR CLASS) FAMILY"/>
    <property type="match status" value="1"/>
</dbReference>
<sequence length="140" mass="16431">MMHDLLRDMGREVVRAESYEDPEERSRLWYWEEVIDVLIEETGTKKIEGLALNLQRSEKKSFRTKAFTRMKKLKLLQLKYVSLTGDYDHLSKKLSWLCWHGFSLKFIGNDFFLSRKPGFFGPTVIAISYKFGSIPGCLRS</sequence>
<dbReference type="Proteomes" id="UP001457282">
    <property type="component" value="Unassembled WGS sequence"/>
</dbReference>
<proteinExistence type="predicted"/>
<comment type="caution">
    <text evidence="1">The sequence shown here is derived from an EMBL/GenBank/DDBJ whole genome shotgun (WGS) entry which is preliminary data.</text>
</comment>
<dbReference type="EMBL" id="JBEDUW010000005">
    <property type="protein sequence ID" value="KAK9930169.1"/>
    <property type="molecule type" value="Genomic_DNA"/>
</dbReference>
<gene>
    <name evidence="1" type="ORF">M0R45_027219</name>
</gene>
<evidence type="ECO:0000313" key="1">
    <source>
        <dbReference type="EMBL" id="KAK9930169.1"/>
    </source>
</evidence>
<organism evidence="1 2">
    <name type="scientific">Rubus argutus</name>
    <name type="common">Southern blackberry</name>
    <dbReference type="NCBI Taxonomy" id="59490"/>
    <lineage>
        <taxon>Eukaryota</taxon>
        <taxon>Viridiplantae</taxon>
        <taxon>Streptophyta</taxon>
        <taxon>Embryophyta</taxon>
        <taxon>Tracheophyta</taxon>
        <taxon>Spermatophyta</taxon>
        <taxon>Magnoliopsida</taxon>
        <taxon>eudicotyledons</taxon>
        <taxon>Gunneridae</taxon>
        <taxon>Pentapetalae</taxon>
        <taxon>rosids</taxon>
        <taxon>fabids</taxon>
        <taxon>Rosales</taxon>
        <taxon>Rosaceae</taxon>
        <taxon>Rosoideae</taxon>
        <taxon>Rosoideae incertae sedis</taxon>
        <taxon>Rubus</taxon>
    </lineage>
</organism>